<dbReference type="AlphaFoldDB" id="A0A9Q0IFG3"/>
<keyword evidence="3" id="KW-1185">Reference proteome</keyword>
<feature type="region of interest" description="Disordered" evidence="1">
    <location>
        <begin position="151"/>
        <end position="170"/>
    </location>
</feature>
<evidence type="ECO:0000256" key="1">
    <source>
        <dbReference type="SAM" id="MobiDB-lite"/>
    </source>
</evidence>
<gene>
    <name evidence="2" type="ORF">NHX12_002654</name>
</gene>
<comment type="caution">
    <text evidence="2">The sequence shown here is derived from an EMBL/GenBank/DDBJ whole genome shotgun (WGS) entry which is preliminary data.</text>
</comment>
<evidence type="ECO:0000313" key="2">
    <source>
        <dbReference type="EMBL" id="KAJ3596245.1"/>
    </source>
</evidence>
<name>A0A9Q0IFG3_9TELE</name>
<protein>
    <submittedName>
        <fullName evidence="2">Uncharacterized protein</fullName>
    </submittedName>
</protein>
<organism evidence="2 3">
    <name type="scientific">Muraenolepis orangiensis</name>
    <name type="common">Patagonian moray cod</name>
    <dbReference type="NCBI Taxonomy" id="630683"/>
    <lineage>
        <taxon>Eukaryota</taxon>
        <taxon>Metazoa</taxon>
        <taxon>Chordata</taxon>
        <taxon>Craniata</taxon>
        <taxon>Vertebrata</taxon>
        <taxon>Euteleostomi</taxon>
        <taxon>Actinopterygii</taxon>
        <taxon>Neopterygii</taxon>
        <taxon>Teleostei</taxon>
        <taxon>Neoteleostei</taxon>
        <taxon>Acanthomorphata</taxon>
        <taxon>Zeiogadaria</taxon>
        <taxon>Gadariae</taxon>
        <taxon>Gadiformes</taxon>
        <taxon>Muraenolepidoidei</taxon>
        <taxon>Muraenolepididae</taxon>
        <taxon>Muraenolepis</taxon>
    </lineage>
</organism>
<reference evidence="2" key="1">
    <citation type="submission" date="2022-07" db="EMBL/GenBank/DDBJ databases">
        <title>Chromosome-level genome of Muraenolepis orangiensis.</title>
        <authorList>
            <person name="Kim J."/>
        </authorList>
    </citation>
    <scope>NUCLEOTIDE SEQUENCE</scope>
    <source>
        <strain evidence="2">KU_S4_2022</strain>
        <tissue evidence="2">Muscle</tissue>
    </source>
</reference>
<dbReference type="Proteomes" id="UP001148018">
    <property type="component" value="Unassembled WGS sequence"/>
</dbReference>
<sequence length="170" mass="19295">MSHSETSRGSVGGLLHRSCVESLWGQEVTPRRRDTLAQTSYHACALVVFVTLTNQIHEWHHSFFGLDWEQPHIHHVHHALSHETYCTTGETLSHKTYCCITTGETLSHQTYCCITTGETLSHQTYCCITTVVLMCLWRLAEVLVQRLTGHKPRSGGLARAERTRRSIPSR</sequence>
<accession>A0A9Q0IFG3</accession>
<proteinExistence type="predicted"/>
<evidence type="ECO:0000313" key="3">
    <source>
        <dbReference type="Proteomes" id="UP001148018"/>
    </source>
</evidence>
<dbReference type="EMBL" id="JANIIK010000110">
    <property type="protein sequence ID" value="KAJ3596245.1"/>
    <property type="molecule type" value="Genomic_DNA"/>
</dbReference>